<keyword evidence="3" id="KW-0333">Golgi apparatus</keyword>
<evidence type="ECO:0000256" key="4">
    <source>
        <dbReference type="SAM" id="MobiDB-lite"/>
    </source>
</evidence>
<comment type="similarity">
    <text evidence="2">Belongs to the PRRC1 family.</text>
</comment>
<name>A0A7M7Q4F1_NASVI</name>
<dbReference type="GO" id="GO:0005794">
    <property type="term" value="C:Golgi apparatus"/>
    <property type="evidence" value="ECO:0007669"/>
    <property type="project" value="UniProtKB-SubCell"/>
</dbReference>
<accession>A0A7M7Q4F1</accession>
<dbReference type="Gene3D" id="3.90.950.10">
    <property type="match status" value="1"/>
</dbReference>
<evidence type="ECO:0000259" key="5">
    <source>
        <dbReference type="Pfam" id="PF01931"/>
    </source>
</evidence>
<protein>
    <recommendedName>
        <fullName evidence="5">Non-canonical purine NTP phosphatase/PRRC1 domain-containing protein</fullName>
    </recommendedName>
</protein>
<dbReference type="InterPro" id="IPR026534">
    <property type="entry name" value="PRRC1"/>
</dbReference>
<dbReference type="RefSeq" id="XP_031780552.1">
    <property type="nucleotide sequence ID" value="XM_031924692.2"/>
</dbReference>
<dbReference type="InterPro" id="IPR026533">
    <property type="entry name" value="NTPase/PRRC1"/>
</dbReference>
<dbReference type="GO" id="GO:0034237">
    <property type="term" value="F:protein kinase A regulatory subunit binding"/>
    <property type="evidence" value="ECO:0007669"/>
    <property type="project" value="TreeGrafter"/>
</dbReference>
<reference evidence="6" key="1">
    <citation type="submission" date="2021-01" db="UniProtKB">
        <authorList>
            <consortium name="EnsemblMetazoa"/>
        </authorList>
    </citation>
    <scope>IDENTIFICATION</scope>
</reference>
<keyword evidence="7" id="KW-1185">Reference proteome</keyword>
<dbReference type="SUPFAM" id="SSF52972">
    <property type="entry name" value="ITPase-like"/>
    <property type="match status" value="1"/>
</dbReference>
<feature type="domain" description="Non-canonical purine NTP phosphatase/PRRC1" evidence="5">
    <location>
        <begin position="196"/>
        <end position="312"/>
    </location>
</feature>
<dbReference type="OrthoDB" id="4968544at2759"/>
<evidence type="ECO:0000313" key="7">
    <source>
        <dbReference type="Proteomes" id="UP000002358"/>
    </source>
</evidence>
<dbReference type="FunFam" id="3.90.950.10:FF:000017">
    <property type="entry name" value="Protein PRRC1-B"/>
    <property type="match status" value="1"/>
</dbReference>
<dbReference type="InParanoid" id="A0A7M7Q4F1"/>
<dbReference type="PANTHER" id="PTHR23276">
    <property type="entry name" value="PROTEIN PRRC1"/>
    <property type="match status" value="1"/>
</dbReference>
<comment type="subcellular location">
    <subcellularLocation>
        <location evidence="1">Golgi apparatus</location>
    </subcellularLocation>
</comment>
<feature type="region of interest" description="Disordered" evidence="4">
    <location>
        <begin position="1"/>
        <end position="51"/>
    </location>
</feature>
<dbReference type="GeneID" id="100118471"/>
<dbReference type="InterPro" id="IPR029001">
    <property type="entry name" value="ITPase-like_fam"/>
</dbReference>
<evidence type="ECO:0000313" key="6">
    <source>
        <dbReference type="EnsemblMetazoa" id="XP_031780552"/>
    </source>
</evidence>
<organism evidence="6 7">
    <name type="scientific">Nasonia vitripennis</name>
    <name type="common">Parasitic wasp</name>
    <dbReference type="NCBI Taxonomy" id="7425"/>
    <lineage>
        <taxon>Eukaryota</taxon>
        <taxon>Metazoa</taxon>
        <taxon>Ecdysozoa</taxon>
        <taxon>Arthropoda</taxon>
        <taxon>Hexapoda</taxon>
        <taxon>Insecta</taxon>
        <taxon>Pterygota</taxon>
        <taxon>Neoptera</taxon>
        <taxon>Endopterygota</taxon>
        <taxon>Hymenoptera</taxon>
        <taxon>Apocrita</taxon>
        <taxon>Proctotrupomorpha</taxon>
        <taxon>Chalcidoidea</taxon>
        <taxon>Pteromalidae</taxon>
        <taxon>Pteromalinae</taxon>
        <taxon>Nasonia</taxon>
    </lineage>
</organism>
<dbReference type="SMR" id="A0A7M7Q4F1"/>
<dbReference type="AlphaFoldDB" id="A0A7M7Q4F1"/>
<dbReference type="Proteomes" id="UP000002358">
    <property type="component" value="Chromosome 2"/>
</dbReference>
<evidence type="ECO:0000256" key="2">
    <source>
        <dbReference type="ARBA" id="ARBA00010298"/>
    </source>
</evidence>
<evidence type="ECO:0000256" key="3">
    <source>
        <dbReference type="ARBA" id="ARBA00023034"/>
    </source>
</evidence>
<dbReference type="PANTHER" id="PTHR23276:SF2">
    <property type="entry name" value="PROTEIN PRRC1"/>
    <property type="match status" value="1"/>
</dbReference>
<evidence type="ECO:0000256" key="1">
    <source>
        <dbReference type="ARBA" id="ARBA00004555"/>
    </source>
</evidence>
<dbReference type="Pfam" id="PF01931">
    <property type="entry name" value="NTPase_I-T"/>
    <property type="match status" value="1"/>
</dbReference>
<sequence>MTDESNGESGFEFVEKKPEDFSESVAPKPATATADTATTPASPGATPPTAVTTPLSLGNILSKIAPPTALPTFITNSMSISPASSPAAQTEELIKSENVKTPTESPEGVQTTEPTASTFEYKGPQVLIAPDSPTMDTSALAGSLFTWVKDTVANSNVLSKVAEKAKNSVNSMITTLDPQMREFIYSGGDIEIIVASDKDAKVAPIREAFQNVFGNATVTGTKVETAPAAAQPVGFAAGVKAAQERIAGVRKNPSIPADIPIVAVENFILEVGQDKWYDLGVIILEDVKQKINLQTFTQMTPVPSQIVETAQESTPKDYSKDGLAVTIGSLMGANLQVSHTEWHSALTGVSRKDIVFLAAQSLAGIYKNTINPIKTPSVCLKNNWKCNFFD</sequence>
<proteinExistence type="inferred from homology"/>
<feature type="compositionally biased region" description="Low complexity" evidence="4">
    <location>
        <begin position="26"/>
        <end position="51"/>
    </location>
</feature>
<dbReference type="EnsemblMetazoa" id="XM_031924692">
    <property type="protein sequence ID" value="XP_031780552"/>
    <property type="gene ID" value="LOC100118471"/>
</dbReference>